<protein>
    <recommendedName>
        <fullName evidence="4 9">N-(5'-phosphoribosyl)anthranilate isomerase</fullName>
        <shortName evidence="9">PRAI</shortName>
        <ecNumber evidence="3 9">5.3.1.24</ecNumber>
    </recommendedName>
</protein>
<proteinExistence type="inferred from homology"/>
<dbReference type="EMBL" id="UAQM01000001">
    <property type="protein sequence ID" value="SPU42247.1"/>
    <property type="molecule type" value="Genomic_DNA"/>
</dbReference>
<evidence type="ECO:0000256" key="3">
    <source>
        <dbReference type="ARBA" id="ARBA00012572"/>
    </source>
</evidence>
<evidence type="ECO:0000256" key="8">
    <source>
        <dbReference type="ARBA" id="ARBA00023235"/>
    </source>
</evidence>
<name>A0A2X1AD19_BREDI</name>
<dbReference type="InterPro" id="IPR011060">
    <property type="entry name" value="RibuloseP-bd_barrel"/>
</dbReference>
<keyword evidence="8 9" id="KW-0413">Isomerase</keyword>
<dbReference type="HAMAP" id="MF_00135">
    <property type="entry name" value="PRAI"/>
    <property type="match status" value="1"/>
</dbReference>
<accession>A0A2X1AD19</accession>
<dbReference type="PANTHER" id="PTHR42894">
    <property type="entry name" value="N-(5'-PHOSPHORIBOSYL)ANTHRANILATE ISOMERASE"/>
    <property type="match status" value="1"/>
</dbReference>
<dbReference type="UniPathway" id="UPA00035">
    <property type="reaction ID" value="UER00042"/>
</dbReference>
<dbReference type="GO" id="GO:0004640">
    <property type="term" value="F:phosphoribosylanthranilate isomerase activity"/>
    <property type="evidence" value="ECO:0007669"/>
    <property type="project" value="UniProtKB-UniRule"/>
</dbReference>
<evidence type="ECO:0000259" key="10">
    <source>
        <dbReference type="Pfam" id="PF00697"/>
    </source>
</evidence>
<keyword evidence="5 9" id="KW-0028">Amino-acid biosynthesis</keyword>
<evidence type="ECO:0000256" key="9">
    <source>
        <dbReference type="HAMAP-Rule" id="MF_00135"/>
    </source>
</evidence>
<dbReference type="RefSeq" id="WP_128114844.1">
    <property type="nucleotide sequence ID" value="NZ_UAQM01000001.1"/>
</dbReference>
<evidence type="ECO:0000256" key="1">
    <source>
        <dbReference type="ARBA" id="ARBA00001164"/>
    </source>
</evidence>
<evidence type="ECO:0000256" key="6">
    <source>
        <dbReference type="ARBA" id="ARBA00022822"/>
    </source>
</evidence>
<organism evidence="11 12">
    <name type="scientific">Brevundimonas diminuta</name>
    <name type="common">Pseudomonas diminuta</name>
    <dbReference type="NCBI Taxonomy" id="293"/>
    <lineage>
        <taxon>Bacteria</taxon>
        <taxon>Pseudomonadati</taxon>
        <taxon>Pseudomonadota</taxon>
        <taxon>Alphaproteobacteria</taxon>
        <taxon>Caulobacterales</taxon>
        <taxon>Caulobacteraceae</taxon>
        <taxon>Brevundimonas</taxon>
    </lineage>
</organism>
<dbReference type="NCBIfam" id="NF002295">
    <property type="entry name" value="PRK01222.1-1"/>
    <property type="match status" value="1"/>
</dbReference>
<dbReference type="Gene3D" id="3.20.20.70">
    <property type="entry name" value="Aldolase class I"/>
    <property type="match status" value="1"/>
</dbReference>
<reference evidence="11 12" key="1">
    <citation type="submission" date="2018-06" db="EMBL/GenBank/DDBJ databases">
        <authorList>
            <consortium name="Pathogen Informatics"/>
            <person name="Doyle S."/>
        </authorList>
    </citation>
    <scope>NUCLEOTIDE SEQUENCE [LARGE SCALE GENOMIC DNA]</scope>
    <source>
        <strain evidence="11 12">NCTC11165</strain>
    </source>
</reference>
<comment type="catalytic activity">
    <reaction evidence="1 9">
        <text>N-(5-phospho-beta-D-ribosyl)anthranilate = 1-(2-carboxyphenylamino)-1-deoxy-D-ribulose 5-phosphate</text>
        <dbReference type="Rhea" id="RHEA:21540"/>
        <dbReference type="ChEBI" id="CHEBI:18277"/>
        <dbReference type="ChEBI" id="CHEBI:58613"/>
        <dbReference type="EC" id="5.3.1.24"/>
    </reaction>
</comment>
<dbReference type="CDD" id="cd00405">
    <property type="entry name" value="PRAI"/>
    <property type="match status" value="1"/>
</dbReference>
<gene>
    <name evidence="9 11" type="primary">trpF</name>
    <name evidence="11" type="ORF">NCTC11165_00388</name>
</gene>
<evidence type="ECO:0000256" key="5">
    <source>
        <dbReference type="ARBA" id="ARBA00022605"/>
    </source>
</evidence>
<evidence type="ECO:0000256" key="2">
    <source>
        <dbReference type="ARBA" id="ARBA00004664"/>
    </source>
</evidence>
<evidence type="ECO:0000256" key="7">
    <source>
        <dbReference type="ARBA" id="ARBA00023141"/>
    </source>
</evidence>
<comment type="pathway">
    <text evidence="2 9">Amino-acid biosynthesis; L-tryptophan biosynthesis; L-tryptophan from chorismate: step 3/5.</text>
</comment>
<dbReference type="Proteomes" id="UP000250358">
    <property type="component" value="Unassembled WGS sequence"/>
</dbReference>
<dbReference type="Pfam" id="PF00697">
    <property type="entry name" value="PRAI"/>
    <property type="match status" value="1"/>
</dbReference>
<feature type="domain" description="N-(5'phosphoribosyl) anthranilate isomerase (PRAI)" evidence="10">
    <location>
        <begin position="5"/>
        <end position="211"/>
    </location>
</feature>
<dbReference type="GO" id="GO:0000162">
    <property type="term" value="P:L-tryptophan biosynthetic process"/>
    <property type="evidence" value="ECO:0007669"/>
    <property type="project" value="UniProtKB-UniRule"/>
</dbReference>
<dbReference type="InterPro" id="IPR013785">
    <property type="entry name" value="Aldolase_TIM"/>
</dbReference>
<evidence type="ECO:0000256" key="4">
    <source>
        <dbReference type="ARBA" id="ARBA00022272"/>
    </source>
</evidence>
<dbReference type="EC" id="5.3.1.24" evidence="3 9"/>
<keyword evidence="6 9" id="KW-0822">Tryptophan biosynthesis</keyword>
<evidence type="ECO:0000313" key="11">
    <source>
        <dbReference type="EMBL" id="SPU42247.1"/>
    </source>
</evidence>
<evidence type="ECO:0000313" key="12">
    <source>
        <dbReference type="Proteomes" id="UP000250358"/>
    </source>
</evidence>
<dbReference type="SUPFAM" id="SSF51366">
    <property type="entry name" value="Ribulose-phoshate binding barrel"/>
    <property type="match status" value="1"/>
</dbReference>
<comment type="similarity">
    <text evidence="9">Belongs to the TrpF family.</text>
</comment>
<dbReference type="InterPro" id="IPR044643">
    <property type="entry name" value="TrpF_fam"/>
</dbReference>
<dbReference type="InterPro" id="IPR001240">
    <property type="entry name" value="PRAI_dom"/>
</dbReference>
<dbReference type="AlphaFoldDB" id="A0A2X1AD19"/>
<keyword evidence="7 9" id="KW-0057">Aromatic amino acid biosynthesis</keyword>
<dbReference type="PANTHER" id="PTHR42894:SF1">
    <property type="entry name" value="N-(5'-PHOSPHORIBOSYL)ANTHRANILATE ISOMERASE"/>
    <property type="match status" value="1"/>
</dbReference>
<sequence>MTLTKICGLTTPDTLDAALEGGAAFVGAVVFPKSPRHIPPLHAATLFDRARGQGPGRAKVVAVLVDPDDALLSEVALILRPDLIQLHGHETPQRAAEARRLTGAGIIKALSIRDEADFANVADWTGVADHLLFDAKPPKGADLPGGVGASFDWTLMQNRALPANWFLAGGLDPQNITEAVRISGAPMVDVSSGVESAPGVKDRALIKAFLDAASRS</sequence>